<dbReference type="AlphaFoldDB" id="A0A382DTP1"/>
<proteinExistence type="predicted"/>
<gene>
    <name evidence="1" type="ORF">METZ01_LOCUS194296</name>
</gene>
<feature type="non-terminal residue" evidence="1">
    <location>
        <position position="57"/>
    </location>
</feature>
<sequence length="57" mass="6412">MENHTEILNKVAERIKAFEQGGGDMEEDLWPPAREVLAELKSILQEANPPVIHQSDS</sequence>
<protein>
    <submittedName>
        <fullName evidence="1">Uncharacterized protein</fullName>
    </submittedName>
</protein>
<evidence type="ECO:0000313" key="1">
    <source>
        <dbReference type="EMBL" id="SVB41442.1"/>
    </source>
</evidence>
<name>A0A382DTP1_9ZZZZ</name>
<organism evidence="1">
    <name type="scientific">marine metagenome</name>
    <dbReference type="NCBI Taxonomy" id="408172"/>
    <lineage>
        <taxon>unclassified sequences</taxon>
        <taxon>metagenomes</taxon>
        <taxon>ecological metagenomes</taxon>
    </lineage>
</organism>
<reference evidence="1" key="1">
    <citation type="submission" date="2018-05" db="EMBL/GenBank/DDBJ databases">
        <authorList>
            <person name="Lanie J.A."/>
            <person name="Ng W.-L."/>
            <person name="Kazmierczak K.M."/>
            <person name="Andrzejewski T.M."/>
            <person name="Davidsen T.M."/>
            <person name="Wayne K.J."/>
            <person name="Tettelin H."/>
            <person name="Glass J.I."/>
            <person name="Rusch D."/>
            <person name="Podicherti R."/>
            <person name="Tsui H.-C.T."/>
            <person name="Winkler M.E."/>
        </authorList>
    </citation>
    <scope>NUCLEOTIDE SEQUENCE</scope>
</reference>
<accession>A0A382DTP1</accession>
<dbReference type="EMBL" id="UINC01040910">
    <property type="protein sequence ID" value="SVB41442.1"/>
    <property type="molecule type" value="Genomic_DNA"/>
</dbReference>